<evidence type="ECO:0000259" key="4">
    <source>
        <dbReference type="Pfam" id="PF10433"/>
    </source>
</evidence>
<evidence type="ECO:0000313" key="6">
    <source>
        <dbReference type="EMBL" id="CAG9330772.1"/>
    </source>
</evidence>
<dbReference type="PANTHER" id="PTHR10644">
    <property type="entry name" value="DNA REPAIR/RNA PROCESSING CPSF FAMILY"/>
    <property type="match status" value="1"/>
</dbReference>
<proteinExistence type="predicted"/>
<name>A0AAU9KC56_9CILI</name>
<dbReference type="EMBL" id="CAJZBQ010000052">
    <property type="protein sequence ID" value="CAG9330772.1"/>
    <property type="molecule type" value="Genomic_DNA"/>
</dbReference>
<dbReference type="InterPro" id="IPR036322">
    <property type="entry name" value="WD40_repeat_dom_sf"/>
</dbReference>
<evidence type="ECO:0000259" key="5">
    <source>
        <dbReference type="Pfam" id="PF23726"/>
    </source>
</evidence>
<evidence type="ECO:0000256" key="1">
    <source>
        <dbReference type="ARBA" id="ARBA00004123"/>
    </source>
</evidence>
<dbReference type="GO" id="GO:0003676">
    <property type="term" value="F:nucleic acid binding"/>
    <property type="evidence" value="ECO:0007669"/>
    <property type="project" value="InterPro"/>
</dbReference>
<accession>A0AAU9KC56</accession>
<dbReference type="AlphaFoldDB" id="A0AAU9KC56"/>
<comment type="subcellular location">
    <subcellularLocation>
        <location evidence="1">Nucleus</location>
    </subcellularLocation>
</comment>
<evidence type="ECO:0000313" key="7">
    <source>
        <dbReference type="Proteomes" id="UP001162131"/>
    </source>
</evidence>
<organism evidence="6 7">
    <name type="scientific">Blepharisma stoltei</name>
    <dbReference type="NCBI Taxonomy" id="1481888"/>
    <lineage>
        <taxon>Eukaryota</taxon>
        <taxon>Sar</taxon>
        <taxon>Alveolata</taxon>
        <taxon>Ciliophora</taxon>
        <taxon>Postciliodesmatophora</taxon>
        <taxon>Heterotrichea</taxon>
        <taxon>Heterotrichida</taxon>
        <taxon>Blepharismidae</taxon>
        <taxon>Blepharisma</taxon>
    </lineage>
</organism>
<keyword evidence="2" id="KW-0539">Nucleus</keyword>
<keyword evidence="7" id="KW-1185">Reference proteome</keyword>
<gene>
    <name evidence="6" type="ORF">BSTOLATCC_MIC52186</name>
</gene>
<sequence>MESFSFYQEAIPCSGISNALIGNFSSENSELLVAKNNLLELYTYACPLRLICKFPLQGEVDSLTKLAHSSFKTDLVIIVCKEAQITTLIYNEKVNSFEIVALHSFENEKGIKEVRIMQDPDSRCVAGKLLSNRMFVIPVKNIKTVVKEEQYTHSLLGNEYYKPVFIIDIPIFAKSMAMLKGFVDPVLAVLHSPKPIELAMHVKFLSINLKKKEVTLQKEVGGLPGDCFTLIPLHAPLKGVLVLGHRSIHYIGESAQRESNMNYYLYNSTYEFINPHKLLLLLCTGELILLSLNYMERDDGYILDDKSEIIESIISLELQCQYNAYDSQLLFANEFLFIASKIHDSFLFKLSNQQIKDVDMDEDEEIRKKKHAIAQLNYSIEKCDELVGLSGAICSLAVKRNRSDGETVKELFVCHGYGKNSYISKVSLTLQPFKYETFDEETFPDIQKIVRLSSISAPRSNRDLYIIINKQEKESNITESTILQIDESIEEVSDNKDFFTDRETVGAGRINEEIIYQCHAGGLRLLNNEGLIIRDIQKAGVWQVTSVDEYLTFLFDDGTVESFKIYRDREEKLPSIEGQGFSISMCDLNNEKIIAIAKSDGGLQLFNVITGKLLLWANHACEGPAIINSEETSDIPISDLSRKVQNFAQFENAYISEIHIRAFGNILVLCGMVNTGEILIYKSFGNFNFSRVTSSLFLGPAEWDHDRHFFSLPQGIFVACSSNNFLVTVNQERDRVHIHPSLFNGQIKAMCSFNHADCPNGFIYRENDILVIGRFEDSISAALNQEVLMIRKNCSETPRHIIEYGNYIIVSFFTDKGEILYNLRVFMQNEETGLTEVSSVQQFSANEIILSMCIVKFSRKLNPPFEYLAIGTGMAATEDTTTQGRLILFALDQNKLVYQPLHKKPGLKGAISSLGNIDGYLLVGVGSEIKIFIFVDEEGKEWLEPISFYYGYTMATGMDIENNMILCTDTMNQMYILSYEEANSQKNLQLKGQYFRELFPLAASFNANRQVIADGFRNIHIFLCRSDSDKIEKVGDLHTGLTVYTFAKCDEALLMMSQEGAISVLTATNEMLYKKMHTLQNALLDVLPYNAGLNPRGYRLCSTQERERQRKSVLDLTLVFSFCYLSAPLQRMIARNIGTTPHNILKEMQELKTHHFI</sequence>
<dbReference type="Proteomes" id="UP001162131">
    <property type="component" value="Unassembled WGS sequence"/>
</dbReference>
<feature type="domain" description="RSE1/DDB1/CPSF1 second beta-propeller" evidence="5">
    <location>
        <begin position="441"/>
        <end position="774"/>
    </location>
</feature>
<evidence type="ECO:0008006" key="8">
    <source>
        <dbReference type="Google" id="ProtNLM"/>
    </source>
</evidence>
<reference evidence="6" key="1">
    <citation type="submission" date="2021-09" db="EMBL/GenBank/DDBJ databases">
        <authorList>
            <consortium name="AG Swart"/>
            <person name="Singh M."/>
            <person name="Singh A."/>
            <person name="Seah K."/>
            <person name="Emmerich C."/>
        </authorList>
    </citation>
    <scope>NUCLEOTIDE SEQUENCE</scope>
    <source>
        <strain evidence="6">ATCC30299</strain>
    </source>
</reference>
<dbReference type="InterPro" id="IPR058543">
    <property type="entry name" value="Beta-prop_RSE1/DDB1/CPSF1_2nd"/>
</dbReference>
<dbReference type="InterPro" id="IPR004871">
    <property type="entry name" value="RSE1/DDB1/CPSF1_C"/>
</dbReference>
<evidence type="ECO:0000256" key="2">
    <source>
        <dbReference type="ARBA" id="ARBA00023242"/>
    </source>
</evidence>
<dbReference type="SUPFAM" id="SSF50978">
    <property type="entry name" value="WD40 repeat-like"/>
    <property type="match status" value="1"/>
</dbReference>
<feature type="domain" description="RSE1/DDB1/CPSF1 first beta-propeller" evidence="4">
    <location>
        <begin position="16"/>
        <end position="354"/>
    </location>
</feature>
<evidence type="ECO:0000259" key="3">
    <source>
        <dbReference type="Pfam" id="PF03178"/>
    </source>
</evidence>
<dbReference type="InterPro" id="IPR018846">
    <property type="entry name" value="Beta-prop_RSE1/DDB1/CPSF1_1st"/>
</dbReference>
<dbReference type="Pfam" id="PF23726">
    <property type="entry name" value="Beta-prop_RSE1_2nd"/>
    <property type="match status" value="1"/>
</dbReference>
<dbReference type="InterPro" id="IPR050358">
    <property type="entry name" value="RSE1/DDB1/CFT1"/>
</dbReference>
<dbReference type="InterPro" id="IPR015943">
    <property type="entry name" value="WD40/YVTN_repeat-like_dom_sf"/>
</dbReference>
<dbReference type="Pfam" id="PF03178">
    <property type="entry name" value="CPSF_A"/>
    <property type="match status" value="1"/>
</dbReference>
<feature type="domain" description="RSE1/DDB1/CPSF1 C-terminal" evidence="3">
    <location>
        <begin position="830"/>
        <end position="1123"/>
    </location>
</feature>
<comment type="caution">
    <text evidence="6">The sequence shown here is derived from an EMBL/GenBank/DDBJ whole genome shotgun (WGS) entry which is preliminary data.</text>
</comment>
<dbReference type="Gene3D" id="2.130.10.10">
    <property type="entry name" value="YVTN repeat-like/Quinoprotein amine dehydrogenase"/>
    <property type="match status" value="2"/>
</dbReference>
<dbReference type="GO" id="GO:0005634">
    <property type="term" value="C:nucleus"/>
    <property type="evidence" value="ECO:0007669"/>
    <property type="project" value="UniProtKB-SubCell"/>
</dbReference>
<protein>
    <recommendedName>
        <fullName evidence="8">DNA damage-binding protein 1</fullName>
    </recommendedName>
</protein>
<dbReference type="Pfam" id="PF10433">
    <property type="entry name" value="Beta-prop_RSE1_1st"/>
    <property type="match status" value="1"/>
</dbReference>